<dbReference type="GeneID" id="97181836"/>
<dbReference type="Proteomes" id="UP000251241">
    <property type="component" value="Unassembled WGS sequence"/>
</dbReference>
<reference evidence="1 2" key="1">
    <citation type="submission" date="2018-06" db="EMBL/GenBank/DDBJ databases">
        <authorList>
            <consortium name="Pathogen Informatics"/>
            <person name="Doyle S."/>
        </authorList>
    </citation>
    <scope>NUCLEOTIDE SEQUENCE [LARGE SCALE GENOMIC DNA]</scope>
    <source>
        <strain evidence="1 2">NCTC11343</strain>
    </source>
</reference>
<evidence type="ECO:0000313" key="2">
    <source>
        <dbReference type="Proteomes" id="UP000251241"/>
    </source>
</evidence>
<dbReference type="AlphaFoldDB" id="A0A2X2IW90"/>
<gene>
    <name evidence="1" type="ORF">NCTC11343_00092</name>
</gene>
<protein>
    <submittedName>
        <fullName evidence="1">Uncharacterized protein</fullName>
    </submittedName>
</protein>
<proteinExistence type="predicted"/>
<evidence type="ECO:0000313" key="1">
    <source>
        <dbReference type="EMBL" id="SPZ83573.1"/>
    </source>
</evidence>
<dbReference type="RefSeq" id="WP_112373489.1">
    <property type="nucleotide sequence ID" value="NZ_CP069793.1"/>
</dbReference>
<accession>A0A2X2IW90</accession>
<sequence>MGNTFGLEIQEARNVPSSRKYWFIRTFGGQLFSYFYEREKVGIIGNSVPLEYIKNGRYDNTTFTTLQQYIYQNEVQENQSEATKLANQLLRFYHDVKIGDVVMMPSADSDYIAIGLIDSDIKIEKTTGIVKHNDKDESYPEKIRKVKWQKILPKSEVVGDLRSLFSSRLGLTNADKYGDFIESNLSSVFVKEEMTYGTFYINQDENINAFELKRFLDAITTLYTELCKENGYEVDEELYIKIKVQSRGSAILIGGCVGAITAIIMYLSLFSNNLELKAKAASVLDIDIKYDGNALDAYNKYKSEDLDIDYKKDSLARKSELEQLRHKIDVQLLQDSLNKIQNNTLKTAVKELADSSKHMQTEPIESSEKSLAQIKKD</sequence>
<name>A0A2X2IW90_SPHMU</name>
<organism evidence="1 2">
    <name type="scientific">Sphingobacterium multivorum</name>
    <dbReference type="NCBI Taxonomy" id="28454"/>
    <lineage>
        <taxon>Bacteria</taxon>
        <taxon>Pseudomonadati</taxon>
        <taxon>Bacteroidota</taxon>
        <taxon>Sphingobacteriia</taxon>
        <taxon>Sphingobacteriales</taxon>
        <taxon>Sphingobacteriaceae</taxon>
        <taxon>Sphingobacterium</taxon>
    </lineage>
</organism>
<dbReference type="EMBL" id="UAUU01000002">
    <property type="protein sequence ID" value="SPZ83573.1"/>
    <property type="molecule type" value="Genomic_DNA"/>
</dbReference>